<dbReference type="AlphaFoldDB" id="A0A7C4EW83"/>
<feature type="compositionally biased region" description="Low complexity" evidence="1">
    <location>
        <begin position="124"/>
        <end position="134"/>
    </location>
</feature>
<name>A0A7C4EW83_9BACT</name>
<reference evidence="3" key="1">
    <citation type="journal article" date="2020" name="mSystems">
        <title>Genome- and Community-Level Interaction Insights into Carbon Utilization and Element Cycling Functions of Hydrothermarchaeota in Hydrothermal Sediment.</title>
        <authorList>
            <person name="Zhou Z."/>
            <person name="Liu Y."/>
            <person name="Xu W."/>
            <person name="Pan J."/>
            <person name="Luo Z.H."/>
            <person name="Li M."/>
        </authorList>
    </citation>
    <scope>NUCLEOTIDE SEQUENCE [LARGE SCALE GENOMIC DNA]</scope>
    <source>
        <strain evidence="3">SpSt-769</strain>
    </source>
</reference>
<protein>
    <submittedName>
        <fullName evidence="3">Uncharacterized protein</fullName>
    </submittedName>
</protein>
<feature type="region of interest" description="Disordered" evidence="1">
    <location>
        <begin position="124"/>
        <end position="176"/>
    </location>
</feature>
<accession>A0A7C4EW83</accession>
<evidence type="ECO:0000313" key="3">
    <source>
        <dbReference type="EMBL" id="HGH60756.1"/>
    </source>
</evidence>
<feature type="transmembrane region" description="Helical" evidence="2">
    <location>
        <begin position="248"/>
        <end position="266"/>
    </location>
</feature>
<dbReference type="EMBL" id="DTGT01000175">
    <property type="protein sequence ID" value="HGH60756.1"/>
    <property type="molecule type" value="Genomic_DNA"/>
</dbReference>
<keyword evidence="2" id="KW-0472">Membrane</keyword>
<gene>
    <name evidence="3" type="ORF">ENV54_05600</name>
</gene>
<feature type="compositionally biased region" description="Basic and acidic residues" evidence="1">
    <location>
        <begin position="639"/>
        <end position="650"/>
    </location>
</feature>
<feature type="region of interest" description="Disordered" evidence="1">
    <location>
        <begin position="639"/>
        <end position="660"/>
    </location>
</feature>
<feature type="region of interest" description="Disordered" evidence="1">
    <location>
        <begin position="1"/>
        <end position="97"/>
    </location>
</feature>
<feature type="compositionally biased region" description="Basic and acidic residues" evidence="1">
    <location>
        <begin position="1"/>
        <end position="16"/>
    </location>
</feature>
<keyword evidence="2" id="KW-1133">Transmembrane helix</keyword>
<comment type="caution">
    <text evidence="3">The sequence shown here is derived from an EMBL/GenBank/DDBJ whole genome shotgun (WGS) entry which is preliminary data.</text>
</comment>
<evidence type="ECO:0000256" key="1">
    <source>
        <dbReference type="SAM" id="MobiDB-lite"/>
    </source>
</evidence>
<feature type="region of interest" description="Disordered" evidence="1">
    <location>
        <begin position="319"/>
        <end position="344"/>
    </location>
</feature>
<keyword evidence="2" id="KW-0812">Transmembrane</keyword>
<sequence>MLNKKGLNDTRQDQPPRQDYPQGSGIREAHPLGDGLDYGLMDDLSSGRDSFFGGHGPACKPGESRGAKCPGFANPCPDEDSDVSRPCTRQEGASQDCVTDCLPRQAAAQHRVVESEVNNLAAAAPGMEPEPGAGQRPRPDSSICVQDDGLPRVVQGKTRPSDAPQFMPSSEVPPRPQADRLAFQEPLNTTPEVEPAVSPDEFSGTRKTDAVHSSWSHLKDHSFISHSGRILSNILAASRDFVRTRRRTVVPAVAAALLLLAFLYLAQPKPYSVETRLMFISGDGRLPDPQGWSLDKETKYFNNTNVVYTLAQKLFEGQAGPSAAGRPQDQENQAAAHRRRRVISDGRDRFANPGEFIKWFVKASSLETDSSSVPARITLKLTGKDPKFLKTVSENYVRSYVEFRRTVPTPAIMQASSSNPVDNTAVPPALKTINERLQNFDIQEREYELALSLIDSGKSHFAGFIPKESMVEANSLAHFQQKIVQLELTKNSLSLKYAPESRELRTVEAEIQAARKAMRQCLVEQLRFVKHNKELLLTQKMELEKGLVAPAEAKPQTPQTPQPAPVKQVVSADAPVPLGNGLYLIWDAPSLKEKPLLTKVGDATSRLASGVQQSIDSVRDAKDSLITGLYKTLVSDNARDDEREAAEESPKPAGRYIVRQ</sequence>
<evidence type="ECO:0000256" key="2">
    <source>
        <dbReference type="SAM" id="Phobius"/>
    </source>
</evidence>
<proteinExistence type="predicted"/>
<feature type="compositionally biased region" description="Low complexity" evidence="1">
    <location>
        <begin position="32"/>
        <end position="44"/>
    </location>
</feature>
<organism evidence="3">
    <name type="scientific">Desulfomonile tiedjei</name>
    <dbReference type="NCBI Taxonomy" id="2358"/>
    <lineage>
        <taxon>Bacteria</taxon>
        <taxon>Pseudomonadati</taxon>
        <taxon>Thermodesulfobacteriota</taxon>
        <taxon>Desulfomonilia</taxon>
        <taxon>Desulfomonilales</taxon>
        <taxon>Desulfomonilaceae</taxon>
        <taxon>Desulfomonile</taxon>
    </lineage>
</organism>